<name>R7Z5M9_CONA1</name>
<keyword evidence="4" id="KW-1185">Reference proteome</keyword>
<reference evidence="4" key="1">
    <citation type="submission" date="2012-06" db="EMBL/GenBank/DDBJ databases">
        <title>The genome sequence of Coniosporium apollinis CBS 100218.</title>
        <authorList>
            <consortium name="The Broad Institute Genome Sequencing Platform"/>
            <person name="Cuomo C."/>
            <person name="Gorbushina A."/>
            <person name="Noack S."/>
            <person name="Walker B."/>
            <person name="Young S.K."/>
            <person name="Zeng Q."/>
            <person name="Gargeya S."/>
            <person name="Fitzgerald M."/>
            <person name="Haas B."/>
            <person name="Abouelleil A."/>
            <person name="Alvarado L."/>
            <person name="Arachchi H.M."/>
            <person name="Berlin A.M."/>
            <person name="Chapman S.B."/>
            <person name="Goldberg J."/>
            <person name="Griggs A."/>
            <person name="Gujja S."/>
            <person name="Hansen M."/>
            <person name="Howarth C."/>
            <person name="Imamovic A."/>
            <person name="Larimer J."/>
            <person name="McCowan C."/>
            <person name="Montmayeur A."/>
            <person name="Murphy C."/>
            <person name="Neiman D."/>
            <person name="Pearson M."/>
            <person name="Priest M."/>
            <person name="Roberts A."/>
            <person name="Saif S."/>
            <person name="Shea T."/>
            <person name="Sisk P."/>
            <person name="Sykes S."/>
            <person name="Wortman J."/>
            <person name="Nusbaum C."/>
            <person name="Birren B."/>
        </authorList>
    </citation>
    <scope>NUCLEOTIDE SEQUENCE [LARGE SCALE GENOMIC DNA]</scope>
    <source>
        <strain evidence="4">CBS 100218</strain>
    </source>
</reference>
<evidence type="ECO:0000313" key="3">
    <source>
        <dbReference type="EMBL" id="EON69413.1"/>
    </source>
</evidence>
<dbReference type="RefSeq" id="XP_007784730.1">
    <property type="nucleotide sequence ID" value="XM_007786540.1"/>
</dbReference>
<gene>
    <name evidence="3" type="ORF">W97_08673</name>
</gene>
<organism evidence="3 4">
    <name type="scientific">Coniosporium apollinis (strain CBS 100218)</name>
    <name type="common">Rock-inhabiting black yeast</name>
    <dbReference type="NCBI Taxonomy" id="1168221"/>
    <lineage>
        <taxon>Eukaryota</taxon>
        <taxon>Fungi</taxon>
        <taxon>Dikarya</taxon>
        <taxon>Ascomycota</taxon>
        <taxon>Pezizomycotina</taxon>
        <taxon>Dothideomycetes</taxon>
        <taxon>Dothideomycetes incertae sedis</taxon>
        <taxon>Coniosporium</taxon>
    </lineage>
</organism>
<accession>R7Z5M9</accession>
<proteinExistence type="predicted"/>
<feature type="chain" id="PRO_5004450497" description="Mediator of RNA polymerase II transcription subunit 11" evidence="2">
    <location>
        <begin position="26"/>
        <end position="267"/>
    </location>
</feature>
<sequence length="267" mass="29201">MCHHQPSRCFCGATLILKTARCAAAKPDHPCAFPDPVTILIANVEEDCYRPCCANADRDPTLQSDEEPILSPQSDEERVLPCQPDEGPSRSNASPATTAATLTAIRASLDILQAALFMAQEDGLVGRRAATLYPVESRSSDAHAGILRALHDAQRSATAVFREGVGYRVSQCQDGGQAGRGGRVGEEWEEPEVLYRLNMQARLAPERPISQVVEVNKGITAEAQAEIDAMNAARAARWSVRPQGAEFREEFNPRRDYGWSARRPRCS</sequence>
<dbReference type="Proteomes" id="UP000016924">
    <property type="component" value="Unassembled WGS sequence"/>
</dbReference>
<feature type="region of interest" description="Disordered" evidence="1">
    <location>
        <begin position="59"/>
        <end position="97"/>
    </location>
</feature>
<dbReference type="AlphaFoldDB" id="R7Z5M9"/>
<protein>
    <recommendedName>
        <fullName evidence="5">Mediator of RNA polymerase II transcription subunit 11</fullName>
    </recommendedName>
</protein>
<keyword evidence="2" id="KW-0732">Signal</keyword>
<feature type="signal peptide" evidence="2">
    <location>
        <begin position="1"/>
        <end position="25"/>
    </location>
</feature>
<evidence type="ECO:0000256" key="1">
    <source>
        <dbReference type="SAM" id="MobiDB-lite"/>
    </source>
</evidence>
<evidence type="ECO:0000313" key="4">
    <source>
        <dbReference type="Proteomes" id="UP000016924"/>
    </source>
</evidence>
<dbReference type="GeneID" id="19905984"/>
<dbReference type="EMBL" id="JH767613">
    <property type="protein sequence ID" value="EON69413.1"/>
    <property type="molecule type" value="Genomic_DNA"/>
</dbReference>
<dbReference type="HOGENOM" id="CLU_1042121_0_0_1"/>
<evidence type="ECO:0000256" key="2">
    <source>
        <dbReference type="SAM" id="SignalP"/>
    </source>
</evidence>
<evidence type="ECO:0008006" key="5">
    <source>
        <dbReference type="Google" id="ProtNLM"/>
    </source>
</evidence>